<protein>
    <submittedName>
        <fullName evidence="1">Uncharacterized protein</fullName>
    </submittedName>
</protein>
<sequence length="308" mass="33896">MALGPGFRIEKQEIRVRFVGKPEPRIQVAADYHLKNTGIRPLEELELRLPGRRFRSGELRATWDAKPITLAPDPGTPRDVVIKLAEPWKVSSRHRLRLTTEFLPAQGGETSLSFSSEAFFLPASGWSFELLPPAGLFPTGGAPPKQWNLLVAVPQGFQIHTSGTQKKSVRKGEEKVVLAEQRIRDPYPFVLAGRYSIADIGNGNENVHLWTAKQQDAAKLRELSEGLAHVMAGYDAAFGERGKTPSQTWIAECPVVAGCFTNLNPLRARLLAQDENEQTTAEMISQDAMVVDLSEGTPTLVTQPAPSL</sequence>
<dbReference type="EMBL" id="JACDQQ010002938">
    <property type="protein sequence ID" value="MBA0089328.1"/>
    <property type="molecule type" value="Genomic_DNA"/>
</dbReference>
<feature type="non-terminal residue" evidence="1">
    <location>
        <position position="308"/>
    </location>
</feature>
<organism evidence="1 2">
    <name type="scientific">Candidatus Acidiferrum panamense</name>
    <dbReference type="NCBI Taxonomy" id="2741543"/>
    <lineage>
        <taxon>Bacteria</taxon>
        <taxon>Pseudomonadati</taxon>
        <taxon>Acidobacteriota</taxon>
        <taxon>Terriglobia</taxon>
        <taxon>Candidatus Acidiferrales</taxon>
        <taxon>Candidatus Acidiferrum</taxon>
    </lineage>
</organism>
<evidence type="ECO:0000313" key="2">
    <source>
        <dbReference type="Proteomes" id="UP000567293"/>
    </source>
</evidence>
<keyword evidence="2" id="KW-1185">Reference proteome</keyword>
<dbReference type="Proteomes" id="UP000567293">
    <property type="component" value="Unassembled WGS sequence"/>
</dbReference>
<name>A0A7V8NXH6_9BACT</name>
<reference evidence="1" key="1">
    <citation type="submission" date="2020-06" db="EMBL/GenBank/DDBJ databases">
        <title>Legume-microbial interactions unlock mineral nutrients during tropical forest succession.</title>
        <authorList>
            <person name="Epihov D.Z."/>
        </authorList>
    </citation>
    <scope>NUCLEOTIDE SEQUENCE [LARGE SCALE GENOMIC DNA]</scope>
    <source>
        <strain evidence="1">Pan2503</strain>
    </source>
</reference>
<comment type="caution">
    <text evidence="1">The sequence shown here is derived from an EMBL/GenBank/DDBJ whole genome shotgun (WGS) entry which is preliminary data.</text>
</comment>
<accession>A0A7V8NXH6</accession>
<dbReference type="AlphaFoldDB" id="A0A7V8NXH6"/>
<evidence type="ECO:0000313" key="1">
    <source>
        <dbReference type="EMBL" id="MBA0089328.1"/>
    </source>
</evidence>
<proteinExistence type="predicted"/>
<gene>
    <name evidence="1" type="ORF">HRJ53_30425</name>
</gene>